<sequence>MPLHPGSRIRLLTAAIAAVGVLVTGPALAEVPAAKDGSGLQLDTASSAPDLVTGGDALIEISSEHNVPHDRVEVTLNGEDVTSAFTWDENREVLVGRVDGMDLGENLLRAALPGQARGADELTVINHPDEGPLFSGPHEQPFACETQDFEVPGTDETLGEPLDENCSIEDRVDHVYYTTAGTWEAFPEDATDYPDDLARTTTDEEIEVPFIVRLAHGTANRGIFQHAALHDPLTEDPVTPAARPAGWNGEVVYTLGGGCVDGWYRQGPTTGGVLDPRVLSKGYAMVSSSLNVFGNNCNDLLTSETAQMTKEEFIETYGRDDFTIGLGASGGSYQGHQAADNYPGIFDGIVVGASFPEVGFGTIDSITDARLLQNYFAGGADVDWTQEQKRQVTGFQTLATMDNVSGGALRIDPREFCPPTLPQEQRYDPETNPTGVRCDVYDHTATIYGTDPATGFALRPLDNVGIQYGLAALADGTIDVEQFLDLNDAIGGYDQDANFRPERSVADLPAVEAAYRTGRLTDGGQGLASTPVIDYRAYADEKPAGDIHIRYHTSSMRERLRDANGSIENHVSLLEDDRYGLFSTKSPLLMHALTEMDAWLTELEPTDDLQDRPTLTEIGAARPDSLVEGCMDQGDEPEFHAMTLDRDPASACEQLYPSASFPREVAGESVKADVIACTTSEPVRAEYPVEFTDEQWEQLLAAFPDGVCDYTLPGRGEVEHAGTWQRF</sequence>
<protein>
    <submittedName>
        <fullName evidence="3">DUF6351 family protein</fullName>
    </submittedName>
</protein>
<reference evidence="4" key="1">
    <citation type="journal article" date="2019" name="Int. J. Syst. Evol. Microbiol.">
        <title>The Global Catalogue of Microorganisms (GCM) 10K type strain sequencing project: providing services to taxonomists for standard genome sequencing and annotation.</title>
        <authorList>
            <consortium name="The Broad Institute Genomics Platform"/>
            <consortium name="The Broad Institute Genome Sequencing Center for Infectious Disease"/>
            <person name="Wu L."/>
            <person name="Ma J."/>
        </authorList>
    </citation>
    <scope>NUCLEOTIDE SEQUENCE [LARGE SCALE GENOMIC DNA]</scope>
    <source>
        <strain evidence="4">CGMCC 1.16455</strain>
    </source>
</reference>
<keyword evidence="4" id="KW-1185">Reference proteome</keyword>
<evidence type="ECO:0000256" key="1">
    <source>
        <dbReference type="SAM" id="SignalP"/>
    </source>
</evidence>
<feature type="chain" id="PRO_5046792352" evidence="1">
    <location>
        <begin position="30"/>
        <end position="727"/>
    </location>
</feature>
<dbReference type="EMBL" id="JBHSLN010000088">
    <property type="protein sequence ID" value="MFC5299490.1"/>
    <property type="molecule type" value="Genomic_DNA"/>
</dbReference>
<evidence type="ECO:0000313" key="3">
    <source>
        <dbReference type="EMBL" id="MFC5299490.1"/>
    </source>
</evidence>
<name>A0ABW0FLL2_9MICO</name>
<organism evidence="3 4">
    <name type="scientific">Brachybacterium tyrofermentans</name>
    <dbReference type="NCBI Taxonomy" id="47848"/>
    <lineage>
        <taxon>Bacteria</taxon>
        <taxon>Bacillati</taxon>
        <taxon>Actinomycetota</taxon>
        <taxon>Actinomycetes</taxon>
        <taxon>Micrococcales</taxon>
        <taxon>Dermabacteraceae</taxon>
        <taxon>Brachybacterium</taxon>
    </lineage>
</organism>
<dbReference type="Pfam" id="PF19878">
    <property type="entry name" value="DUF6351"/>
    <property type="match status" value="1"/>
</dbReference>
<evidence type="ECO:0000259" key="2">
    <source>
        <dbReference type="Pfam" id="PF19878"/>
    </source>
</evidence>
<dbReference type="GeneID" id="303296399"/>
<evidence type="ECO:0000313" key="4">
    <source>
        <dbReference type="Proteomes" id="UP001595937"/>
    </source>
</evidence>
<dbReference type="Proteomes" id="UP001595937">
    <property type="component" value="Unassembled WGS sequence"/>
</dbReference>
<gene>
    <name evidence="3" type="ORF">ACFPK8_18405</name>
</gene>
<feature type="signal peptide" evidence="1">
    <location>
        <begin position="1"/>
        <end position="29"/>
    </location>
</feature>
<feature type="domain" description="DUF6351" evidence="2">
    <location>
        <begin position="43"/>
        <end position="718"/>
    </location>
</feature>
<accession>A0ABW0FLL2</accession>
<comment type="caution">
    <text evidence="3">The sequence shown here is derived from an EMBL/GenBank/DDBJ whole genome shotgun (WGS) entry which is preliminary data.</text>
</comment>
<dbReference type="RefSeq" id="WP_343922735.1">
    <property type="nucleotide sequence ID" value="NZ_BAAAIR010000025.1"/>
</dbReference>
<proteinExistence type="predicted"/>
<dbReference type="InterPro" id="IPR045556">
    <property type="entry name" value="DUF6351"/>
</dbReference>
<keyword evidence="1" id="KW-0732">Signal</keyword>